<keyword evidence="1" id="KW-0808">Transferase</keyword>
<protein>
    <submittedName>
        <fullName evidence="5">Ketoacyl-ACP synthase III family protein</fullName>
    </submittedName>
</protein>
<dbReference type="PANTHER" id="PTHR34069">
    <property type="entry name" value="3-OXOACYL-[ACYL-CARRIER-PROTEIN] SYNTHASE 3"/>
    <property type="match status" value="1"/>
</dbReference>
<dbReference type="GO" id="GO:0004315">
    <property type="term" value="F:3-oxoacyl-[acyl-carrier-protein] synthase activity"/>
    <property type="evidence" value="ECO:0007669"/>
    <property type="project" value="InterPro"/>
</dbReference>
<dbReference type="Gene3D" id="3.40.47.10">
    <property type="match status" value="2"/>
</dbReference>
<dbReference type="Pfam" id="PF08545">
    <property type="entry name" value="ACP_syn_III"/>
    <property type="match status" value="1"/>
</dbReference>
<evidence type="ECO:0000313" key="5">
    <source>
        <dbReference type="EMBL" id="MCM6778694.1"/>
    </source>
</evidence>
<dbReference type="InterPro" id="IPR013747">
    <property type="entry name" value="ACP_syn_III_C"/>
</dbReference>
<comment type="caution">
    <text evidence="5">The sequence shown here is derived from an EMBL/GenBank/DDBJ whole genome shotgun (WGS) entry which is preliminary data.</text>
</comment>
<evidence type="ECO:0000259" key="3">
    <source>
        <dbReference type="Pfam" id="PF08541"/>
    </source>
</evidence>
<gene>
    <name evidence="5" type="ORF">NDR86_34950</name>
</gene>
<evidence type="ECO:0000256" key="2">
    <source>
        <dbReference type="ARBA" id="ARBA00023315"/>
    </source>
</evidence>
<evidence type="ECO:0000259" key="4">
    <source>
        <dbReference type="Pfam" id="PF08545"/>
    </source>
</evidence>
<dbReference type="AlphaFoldDB" id="A0A9X2ED57"/>
<sequence length="351" mass="36944">MTDDLYIAGCAVWLPPRVPVDDAIAAGDCERALAQSTGMTSVAVAAPDESPPEMAARAARTALRRARLTPDRVSLVLHASVYLQGHHLWSPASYVQRTAVGNDCPAIEIRQASNGAMAALELADAYLAADPARDCALITSGDRMGPPGFDRWRSDPGTVYADGGTALVVSRRSGFAVVRGKHTVSDPELEGIHRAGDPQGVPVPSEQPIVDLEAHKRAYIAAKGRMPTAHRIAAGQKAAVAGALAAAGVKLENIARFSLPHMGFRRIKAGFLAQFDFEPELTTWSWSRTIGHLGAGDPIAGLDHLVGSGAVGPGELCLLVSVGAGFTWSCAVVEIIDRPPWHTTTGRDSAD</sequence>
<dbReference type="EMBL" id="JAMRXG010000025">
    <property type="protein sequence ID" value="MCM6778694.1"/>
    <property type="molecule type" value="Genomic_DNA"/>
</dbReference>
<dbReference type="InterPro" id="IPR013751">
    <property type="entry name" value="ACP_syn_III_N"/>
</dbReference>
<keyword evidence="6" id="KW-1185">Reference proteome</keyword>
<evidence type="ECO:0000313" key="6">
    <source>
        <dbReference type="Proteomes" id="UP001139157"/>
    </source>
</evidence>
<dbReference type="GO" id="GO:0006633">
    <property type="term" value="P:fatty acid biosynthetic process"/>
    <property type="evidence" value="ECO:0007669"/>
    <property type="project" value="InterPro"/>
</dbReference>
<name>A0A9X2ED57_9NOCA</name>
<dbReference type="CDD" id="cd00827">
    <property type="entry name" value="init_cond_enzymes"/>
    <property type="match status" value="1"/>
</dbReference>
<dbReference type="Pfam" id="PF08541">
    <property type="entry name" value="ACP_syn_III_C"/>
    <property type="match status" value="1"/>
</dbReference>
<dbReference type="Proteomes" id="UP001139157">
    <property type="component" value="Unassembled WGS sequence"/>
</dbReference>
<dbReference type="RefSeq" id="WP_251918218.1">
    <property type="nucleotide sequence ID" value="NZ_JAMRXG010000025.1"/>
</dbReference>
<dbReference type="PANTHER" id="PTHR34069:SF2">
    <property type="entry name" value="BETA-KETOACYL-[ACYL-CARRIER-PROTEIN] SYNTHASE III"/>
    <property type="match status" value="1"/>
</dbReference>
<proteinExistence type="predicted"/>
<feature type="domain" description="Beta-ketoacyl-[acyl-carrier-protein] synthase III N-terminal" evidence="4">
    <location>
        <begin position="108"/>
        <end position="172"/>
    </location>
</feature>
<accession>A0A9X2ED57</accession>
<feature type="domain" description="Beta-ketoacyl-[acyl-carrier-protein] synthase III C-terminal" evidence="3">
    <location>
        <begin position="244"/>
        <end position="335"/>
    </location>
</feature>
<evidence type="ECO:0000256" key="1">
    <source>
        <dbReference type="ARBA" id="ARBA00022679"/>
    </source>
</evidence>
<keyword evidence="2" id="KW-0012">Acyltransferase</keyword>
<organism evidence="5 6">
    <name type="scientific">Nocardia pulmonis</name>
    <dbReference type="NCBI Taxonomy" id="2951408"/>
    <lineage>
        <taxon>Bacteria</taxon>
        <taxon>Bacillati</taxon>
        <taxon>Actinomycetota</taxon>
        <taxon>Actinomycetes</taxon>
        <taxon>Mycobacteriales</taxon>
        <taxon>Nocardiaceae</taxon>
        <taxon>Nocardia</taxon>
    </lineage>
</organism>
<dbReference type="InterPro" id="IPR016039">
    <property type="entry name" value="Thiolase-like"/>
</dbReference>
<dbReference type="GO" id="GO:0044550">
    <property type="term" value="P:secondary metabolite biosynthetic process"/>
    <property type="evidence" value="ECO:0007669"/>
    <property type="project" value="TreeGrafter"/>
</dbReference>
<reference evidence="5" key="1">
    <citation type="submission" date="2022-06" db="EMBL/GenBank/DDBJ databases">
        <title>Novel species in genus nocardia.</title>
        <authorList>
            <person name="Li F."/>
        </authorList>
    </citation>
    <scope>NUCLEOTIDE SEQUENCE</scope>
    <source>
        <strain evidence="5">CDC141</strain>
    </source>
</reference>
<dbReference type="SUPFAM" id="SSF53901">
    <property type="entry name" value="Thiolase-like"/>
    <property type="match status" value="1"/>
</dbReference>